<dbReference type="Gene3D" id="1.20.1280.50">
    <property type="match status" value="1"/>
</dbReference>
<name>A0A834MHG7_RHYFE</name>
<dbReference type="InterPro" id="IPR036047">
    <property type="entry name" value="F-box-like_dom_sf"/>
</dbReference>
<evidence type="ECO:0000313" key="4">
    <source>
        <dbReference type="Proteomes" id="UP000625711"/>
    </source>
</evidence>
<sequence length="569" mass="66259">MDGVVAQQFRMTYVEQFVWRPEFSTSKYNGPGSISYALLTLSGRYKKYPQYGDFPECFFFRDYGTWWKEEACSPVLYRPQDEDPLQAQDFIVLYFQIALVPTSVYIYQVYNPGAVIRIWGKMHCGPKWFLLWEGPPRKCKPEAKKFGPPLRNINCLINLLRIEFNHSLLDYHTSIDAVLLTGHQPLTRLQAQIIGRGLANIHSFVPEPAVSIRNDSSDTSGNDYFSMLPNEIILQIFQRLDLLSLSRCSQVSKTWYELSKHGSLYHHISLKPYWNLVRPRTIDYFTDRCTVLKKLDLSWCDQSMSGSILSEFADSLLRLLFKFKDTITHLDLRDLRYIDDDVIDFIVRCTKLVELRLKNSREWTRLDDNFMTSLVLLDLTYTQINDLSLIRIMKANPLLEHLILDQCEGLGDMDALVGVATRYNKKLRTWRSWKVNAYSEDGFIMFTYFPDLEDLDLGWCAVDLDVGSSLVAIAQSCRKLKRLILSAWRMLDDESLAAIIENCKEIRHLDLLGARNISTNVCERALYKLPKLRLLDISYCEGIRRDEVEIWTQQYPHITIQRSYEINDG</sequence>
<protein>
    <recommendedName>
        <fullName evidence="2">F-box domain-containing protein</fullName>
    </recommendedName>
</protein>
<dbReference type="Proteomes" id="UP000625711">
    <property type="component" value="Unassembled WGS sequence"/>
</dbReference>
<dbReference type="AlphaFoldDB" id="A0A834MHG7"/>
<keyword evidence="4" id="KW-1185">Reference proteome</keyword>
<proteinExistence type="predicted"/>
<dbReference type="SMART" id="SM00256">
    <property type="entry name" value="FBOX"/>
    <property type="match status" value="1"/>
</dbReference>
<dbReference type="PANTHER" id="PTHR13318:SF190">
    <property type="entry name" value="PARTNER OF PAIRED, ISOFORM B"/>
    <property type="match status" value="1"/>
</dbReference>
<dbReference type="SUPFAM" id="SSF81383">
    <property type="entry name" value="F-box domain"/>
    <property type="match status" value="1"/>
</dbReference>
<accession>A0A834MHG7</accession>
<dbReference type="GO" id="GO:0031146">
    <property type="term" value="P:SCF-dependent proteasomal ubiquitin-dependent protein catabolic process"/>
    <property type="evidence" value="ECO:0007669"/>
    <property type="project" value="TreeGrafter"/>
</dbReference>
<gene>
    <name evidence="3" type="ORF">GWI33_002705</name>
</gene>
<dbReference type="Gene3D" id="3.80.10.10">
    <property type="entry name" value="Ribonuclease Inhibitor"/>
    <property type="match status" value="1"/>
</dbReference>
<evidence type="ECO:0000313" key="3">
    <source>
        <dbReference type="EMBL" id="KAF7282391.1"/>
    </source>
</evidence>
<comment type="caution">
    <text evidence="3">The sequence shown here is derived from an EMBL/GenBank/DDBJ whole genome shotgun (WGS) entry which is preliminary data.</text>
</comment>
<dbReference type="InterPro" id="IPR032675">
    <property type="entry name" value="LRR_dom_sf"/>
</dbReference>
<dbReference type="PANTHER" id="PTHR13318">
    <property type="entry name" value="PARTNER OF PAIRED, ISOFORM B-RELATED"/>
    <property type="match status" value="1"/>
</dbReference>
<reference evidence="3" key="1">
    <citation type="submission" date="2020-08" db="EMBL/GenBank/DDBJ databases">
        <title>Genome sequencing and assembly of the red palm weevil Rhynchophorus ferrugineus.</title>
        <authorList>
            <person name="Dias G.B."/>
            <person name="Bergman C.M."/>
            <person name="Manee M."/>
        </authorList>
    </citation>
    <scope>NUCLEOTIDE SEQUENCE</scope>
    <source>
        <strain evidence="3">AA-2017</strain>
        <tissue evidence="3">Whole larva</tissue>
    </source>
</reference>
<dbReference type="OrthoDB" id="2153609at2759"/>
<dbReference type="InterPro" id="IPR001810">
    <property type="entry name" value="F-box_dom"/>
</dbReference>
<feature type="domain" description="F-box" evidence="2">
    <location>
        <begin position="222"/>
        <end position="268"/>
    </location>
</feature>
<dbReference type="EMBL" id="JAACXV010000175">
    <property type="protein sequence ID" value="KAF7282391.1"/>
    <property type="molecule type" value="Genomic_DNA"/>
</dbReference>
<dbReference type="InterPro" id="IPR006553">
    <property type="entry name" value="Leu-rich_rpt_Cys-con_subtyp"/>
</dbReference>
<keyword evidence="1" id="KW-0833">Ubl conjugation pathway</keyword>
<organism evidence="3 4">
    <name type="scientific">Rhynchophorus ferrugineus</name>
    <name type="common">Red palm weevil</name>
    <name type="synonym">Curculio ferrugineus</name>
    <dbReference type="NCBI Taxonomy" id="354439"/>
    <lineage>
        <taxon>Eukaryota</taxon>
        <taxon>Metazoa</taxon>
        <taxon>Ecdysozoa</taxon>
        <taxon>Arthropoda</taxon>
        <taxon>Hexapoda</taxon>
        <taxon>Insecta</taxon>
        <taxon>Pterygota</taxon>
        <taxon>Neoptera</taxon>
        <taxon>Endopterygota</taxon>
        <taxon>Coleoptera</taxon>
        <taxon>Polyphaga</taxon>
        <taxon>Cucujiformia</taxon>
        <taxon>Curculionidae</taxon>
        <taxon>Dryophthorinae</taxon>
        <taxon>Rhynchophorus</taxon>
    </lineage>
</organism>
<dbReference type="Pfam" id="PF12937">
    <property type="entry name" value="F-box-like"/>
    <property type="match status" value="1"/>
</dbReference>
<evidence type="ECO:0000256" key="1">
    <source>
        <dbReference type="ARBA" id="ARBA00022786"/>
    </source>
</evidence>
<dbReference type="SUPFAM" id="SSF52047">
    <property type="entry name" value="RNI-like"/>
    <property type="match status" value="1"/>
</dbReference>
<evidence type="ECO:0000259" key="2">
    <source>
        <dbReference type="PROSITE" id="PS50181"/>
    </source>
</evidence>
<dbReference type="SMART" id="SM00367">
    <property type="entry name" value="LRR_CC"/>
    <property type="match status" value="5"/>
</dbReference>
<dbReference type="PROSITE" id="PS50181">
    <property type="entry name" value="FBOX"/>
    <property type="match status" value="1"/>
</dbReference>
<dbReference type="GO" id="GO:0019005">
    <property type="term" value="C:SCF ubiquitin ligase complex"/>
    <property type="evidence" value="ECO:0007669"/>
    <property type="project" value="TreeGrafter"/>
</dbReference>